<dbReference type="SUPFAM" id="SSF51322">
    <property type="entry name" value="Cyanovirin-N"/>
    <property type="match status" value="1"/>
</dbReference>
<protein>
    <recommendedName>
        <fullName evidence="1">Cyanovirin-N domain-containing protein</fullName>
    </recommendedName>
</protein>
<dbReference type="InterPro" id="IPR011058">
    <property type="entry name" value="Cyanovirin-N"/>
</dbReference>
<reference evidence="3" key="1">
    <citation type="journal article" date="2017" name="Nat. Microbiol.">
        <title>Global analysis of biosynthetic gene clusters reveals vast potential of secondary metabolite production in Penicillium species.</title>
        <authorList>
            <person name="Nielsen J.C."/>
            <person name="Grijseels S."/>
            <person name="Prigent S."/>
            <person name="Ji B."/>
            <person name="Dainat J."/>
            <person name="Nielsen K.F."/>
            <person name="Frisvad J.C."/>
            <person name="Workman M."/>
            <person name="Nielsen J."/>
        </authorList>
    </citation>
    <scope>NUCLEOTIDE SEQUENCE [LARGE SCALE GENOMIC DNA]</scope>
    <source>
        <strain evidence="3">IBT 14082</strain>
    </source>
</reference>
<accession>A0A1V6S779</accession>
<keyword evidence="3" id="KW-1185">Reference proteome</keyword>
<evidence type="ECO:0000313" key="3">
    <source>
        <dbReference type="Proteomes" id="UP000191342"/>
    </source>
</evidence>
<dbReference type="Proteomes" id="UP000191342">
    <property type="component" value="Unassembled WGS sequence"/>
</dbReference>
<dbReference type="Gene3D" id="2.30.60.10">
    <property type="entry name" value="Cyanovirin-N"/>
    <property type="match status" value="1"/>
</dbReference>
<dbReference type="OrthoDB" id="2441380at2759"/>
<gene>
    <name evidence="2" type="ORF">PENFLA_c099G01867</name>
</gene>
<dbReference type="EMBL" id="MLQL01000099">
    <property type="protein sequence ID" value="OQE09726.1"/>
    <property type="molecule type" value="Genomic_DNA"/>
</dbReference>
<organism evidence="2 3">
    <name type="scientific">Penicillium flavigenum</name>
    <dbReference type="NCBI Taxonomy" id="254877"/>
    <lineage>
        <taxon>Eukaryota</taxon>
        <taxon>Fungi</taxon>
        <taxon>Dikarya</taxon>
        <taxon>Ascomycota</taxon>
        <taxon>Pezizomycotina</taxon>
        <taxon>Eurotiomycetes</taxon>
        <taxon>Eurotiomycetidae</taxon>
        <taxon>Eurotiales</taxon>
        <taxon>Aspergillaceae</taxon>
        <taxon>Penicillium</taxon>
    </lineage>
</organism>
<evidence type="ECO:0000259" key="1">
    <source>
        <dbReference type="Pfam" id="PF08881"/>
    </source>
</evidence>
<name>A0A1V6S779_9EURO</name>
<dbReference type="Pfam" id="PF08881">
    <property type="entry name" value="CVNH"/>
    <property type="match status" value="1"/>
</dbReference>
<proteinExistence type="predicted"/>
<dbReference type="InterPro" id="IPR036673">
    <property type="entry name" value="Cyanovirin-N_sf"/>
</dbReference>
<evidence type="ECO:0000313" key="2">
    <source>
        <dbReference type="EMBL" id="OQE09726.1"/>
    </source>
</evidence>
<feature type="domain" description="Cyanovirin-N" evidence="1">
    <location>
        <begin position="14"/>
        <end position="127"/>
    </location>
</feature>
<comment type="caution">
    <text evidence="2">The sequence shown here is derived from an EMBL/GenBank/DDBJ whole genome shotgun (WGS) entry which is preliminary data.</text>
</comment>
<sequence>MKSFIADDASYKLVDEYILQATLKNDSGEEVESTLDLRACLGHLNNDTLDWWPSTGGPDEKRLLSSAIMQTPFIHNNKEFGPMLCVDWHCYHGYIQQYGGGDYTGYSHHKGRVNLAQRIGNNNGQLQYADESCIEGKPEPVEKWRLYFDDDSEILKHRWEGKFKHMLNMGLNHIPPITVFKVQAERAFSGYQERDSIPWALGGFADILWNDVVKDNHPAHGKILGMLKYEGLVEEDDKDAKLDKQQTKTKAKIYMSLCIVDQEFIATNRRRIRDINFVYEDDNV</sequence>
<dbReference type="AlphaFoldDB" id="A0A1V6S779"/>